<accession>A0ABX0JED1</accession>
<dbReference type="Proteomes" id="UP001165962">
    <property type="component" value="Unassembled WGS sequence"/>
</dbReference>
<evidence type="ECO:0000256" key="3">
    <source>
        <dbReference type="ARBA" id="ARBA00022692"/>
    </source>
</evidence>
<dbReference type="PANTHER" id="PTHR40060:SF1">
    <property type="entry name" value="UPF0316 PROTEIN YEBE"/>
    <property type="match status" value="1"/>
</dbReference>
<keyword evidence="4 6" id="KW-1133">Transmembrane helix</keyword>
<dbReference type="InterPro" id="IPR019264">
    <property type="entry name" value="DUF2179"/>
</dbReference>
<evidence type="ECO:0000256" key="6">
    <source>
        <dbReference type="HAMAP-Rule" id="MF_01515"/>
    </source>
</evidence>
<feature type="transmembrane region" description="Helical" evidence="6">
    <location>
        <begin position="61"/>
        <end position="79"/>
    </location>
</feature>
<dbReference type="Pfam" id="PF18955">
    <property type="entry name" value="DUF5698"/>
    <property type="match status" value="1"/>
</dbReference>
<protein>
    <recommendedName>
        <fullName evidence="6">UPF0316 protein G9U52_25825</fullName>
    </recommendedName>
</protein>
<feature type="transmembrane region" description="Helical" evidence="6">
    <location>
        <begin position="35"/>
        <end position="55"/>
    </location>
</feature>
<keyword evidence="5 6" id="KW-0472">Membrane</keyword>
<proteinExistence type="inferred from homology"/>
<feature type="domain" description="DUF2179" evidence="7">
    <location>
        <begin position="112"/>
        <end position="164"/>
    </location>
</feature>
<dbReference type="EMBL" id="JAAOIW010000011">
    <property type="protein sequence ID" value="NHN33237.1"/>
    <property type="molecule type" value="Genomic_DNA"/>
</dbReference>
<comment type="subcellular location">
    <subcellularLocation>
        <location evidence="1 6">Cell membrane</location>
        <topology evidence="1 6">Multi-pass membrane protein</topology>
    </subcellularLocation>
</comment>
<evidence type="ECO:0000256" key="5">
    <source>
        <dbReference type="ARBA" id="ARBA00023136"/>
    </source>
</evidence>
<dbReference type="CDD" id="cd16381">
    <property type="entry name" value="YitT_C_like_1"/>
    <property type="match status" value="1"/>
</dbReference>
<sequence length="173" mass="19705">MDLLKIMLTIFIINIVYVSLFTLRIIMVMKSRIKTAAWISMAEVFIYLMGLNLVLKNIDKPLNLAAYCIGWGVGVWLGSKIESWLALGYVTFEIIVDHTEASLPGLLRSHGFGVTSWLAEGRDGTRLVMQVLVKRSNEKKLMKRIGELAPKAFIISYEPRFFRGGFWTKRMEG</sequence>
<dbReference type="InterPro" id="IPR022930">
    <property type="entry name" value="UPF0316"/>
</dbReference>
<dbReference type="PANTHER" id="PTHR40060">
    <property type="entry name" value="UPF0316 PROTEIN YEBE"/>
    <property type="match status" value="1"/>
</dbReference>
<evidence type="ECO:0000256" key="2">
    <source>
        <dbReference type="ARBA" id="ARBA00022475"/>
    </source>
</evidence>
<dbReference type="NCBIfam" id="NF003194">
    <property type="entry name" value="PRK04164.1-5"/>
    <property type="match status" value="1"/>
</dbReference>
<evidence type="ECO:0000256" key="4">
    <source>
        <dbReference type="ARBA" id="ARBA00022989"/>
    </source>
</evidence>
<keyword evidence="2 6" id="KW-1003">Cell membrane</keyword>
<evidence type="ECO:0000313" key="9">
    <source>
        <dbReference type="EMBL" id="NHN33237.1"/>
    </source>
</evidence>
<reference evidence="9" key="1">
    <citation type="submission" date="2020-03" db="EMBL/GenBank/DDBJ databases">
        <title>Draft sequencing of Paenibacilllus sp. S3N08.</title>
        <authorList>
            <person name="Kim D.-U."/>
        </authorList>
    </citation>
    <scope>NUCLEOTIDE SEQUENCE</scope>
    <source>
        <strain evidence="9">S3N08</strain>
    </source>
</reference>
<evidence type="ECO:0000259" key="8">
    <source>
        <dbReference type="Pfam" id="PF18955"/>
    </source>
</evidence>
<evidence type="ECO:0000313" key="10">
    <source>
        <dbReference type="Proteomes" id="UP001165962"/>
    </source>
</evidence>
<keyword evidence="3 6" id="KW-0812">Transmembrane</keyword>
<dbReference type="InterPro" id="IPR044035">
    <property type="entry name" value="DUF5698"/>
</dbReference>
<name>A0ABX0JED1_9BACL</name>
<gene>
    <name evidence="9" type="ORF">G9U52_25825</name>
</gene>
<feature type="domain" description="DUF5698" evidence="8">
    <location>
        <begin position="22"/>
        <end position="78"/>
    </location>
</feature>
<evidence type="ECO:0000256" key="1">
    <source>
        <dbReference type="ARBA" id="ARBA00004651"/>
    </source>
</evidence>
<comment type="caution">
    <text evidence="9">The sequence shown here is derived from an EMBL/GenBank/DDBJ whole genome shotgun (WGS) entry which is preliminary data.</text>
</comment>
<evidence type="ECO:0000259" key="7">
    <source>
        <dbReference type="Pfam" id="PF10035"/>
    </source>
</evidence>
<dbReference type="HAMAP" id="MF_01515">
    <property type="entry name" value="UPF0316"/>
    <property type="match status" value="1"/>
</dbReference>
<feature type="transmembrane region" description="Helical" evidence="6">
    <location>
        <begin position="6"/>
        <end position="23"/>
    </location>
</feature>
<dbReference type="Pfam" id="PF10035">
    <property type="entry name" value="DUF2179"/>
    <property type="match status" value="1"/>
</dbReference>
<keyword evidence="10" id="KW-1185">Reference proteome</keyword>
<organism evidence="9 10">
    <name type="scientific">Paenibacillus agricola</name>
    <dbReference type="NCBI Taxonomy" id="2716264"/>
    <lineage>
        <taxon>Bacteria</taxon>
        <taxon>Bacillati</taxon>
        <taxon>Bacillota</taxon>
        <taxon>Bacilli</taxon>
        <taxon>Bacillales</taxon>
        <taxon>Paenibacillaceae</taxon>
        <taxon>Paenibacillus</taxon>
    </lineage>
</organism>
<comment type="similarity">
    <text evidence="6">Belongs to the UPF0316 family.</text>
</comment>